<reference evidence="1 2" key="1">
    <citation type="submission" date="2023-10" db="EMBL/GenBank/DDBJ databases">
        <title>Noviherbaspirillum sp. CPCC 100848 genome assembly.</title>
        <authorList>
            <person name="Li X.Y."/>
            <person name="Fang X.M."/>
        </authorList>
    </citation>
    <scope>NUCLEOTIDE SEQUENCE [LARGE SCALE GENOMIC DNA]</scope>
    <source>
        <strain evidence="1 2">CPCC 100848</strain>
    </source>
</reference>
<comment type="caution">
    <text evidence="1">The sequence shown here is derived from an EMBL/GenBank/DDBJ whole genome shotgun (WGS) entry which is preliminary data.</text>
</comment>
<evidence type="ECO:0000313" key="1">
    <source>
        <dbReference type="EMBL" id="MEC4723085.1"/>
    </source>
</evidence>
<keyword evidence="2" id="KW-1185">Reference proteome</keyword>
<name>A0ABU6JIK1_9BURK</name>
<sequence length="97" mass="10808">METIVIQSKHRPPSDDSLSRLLALSKDIDEVENLTMWFGIENESGEVYRIVGVDGVADYVKILKQLRDAGYWIESLEAEVPGALHAVVKAKGKIQAR</sequence>
<dbReference type="EMBL" id="JAWIIV010000043">
    <property type="protein sequence ID" value="MEC4723085.1"/>
    <property type="molecule type" value="Genomic_DNA"/>
</dbReference>
<dbReference type="RefSeq" id="WP_326509708.1">
    <property type="nucleotide sequence ID" value="NZ_JAWIIV010000043.1"/>
</dbReference>
<accession>A0ABU6JIK1</accession>
<organism evidence="1 2">
    <name type="scientific">Noviherbaspirillum album</name>
    <dbReference type="NCBI Taxonomy" id="3080276"/>
    <lineage>
        <taxon>Bacteria</taxon>
        <taxon>Pseudomonadati</taxon>
        <taxon>Pseudomonadota</taxon>
        <taxon>Betaproteobacteria</taxon>
        <taxon>Burkholderiales</taxon>
        <taxon>Oxalobacteraceae</taxon>
        <taxon>Noviherbaspirillum</taxon>
    </lineage>
</organism>
<gene>
    <name evidence="1" type="ORF">RY831_28390</name>
</gene>
<protein>
    <submittedName>
        <fullName evidence="1">Uncharacterized protein</fullName>
    </submittedName>
</protein>
<proteinExistence type="predicted"/>
<dbReference type="Proteomes" id="UP001352263">
    <property type="component" value="Unassembled WGS sequence"/>
</dbReference>
<evidence type="ECO:0000313" key="2">
    <source>
        <dbReference type="Proteomes" id="UP001352263"/>
    </source>
</evidence>